<dbReference type="InterPro" id="IPR013083">
    <property type="entry name" value="Znf_RING/FYVE/PHD"/>
</dbReference>
<dbReference type="GO" id="GO:0000209">
    <property type="term" value="P:protein polyubiquitination"/>
    <property type="evidence" value="ECO:0007669"/>
    <property type="project" value="TreeGrafter"/>
</dbReference>
<dbReference type="GO" id="GO:0008270">
    <property type="term" value="F:zinc ion binding"/>
    <property type="evidence" value="ECO:0007669"/>
    <property type="project" value="UniProtKB-KW"/>
</dbReference>
<dbReference type="Proteomes" id="UP000515163">
    <property type="component" value="Unplaced"/>
</dbReference>
<keyword evidence="1" id="KW-0479">Metal-binding</keyword>
<dbReference type="PANTHER" id="PTHR24104">
    <property type="entry name" value="E3 UBIQUITIN-PROTEIN LIGASE NHLRC1-RELATED"/>
    <property type="match status" value="1"/>
</dbReference>
<dbReference type="InterPro" id="IPR017907">
    <property type="entry name" value="Znf_RING_CS"/>
</dbReference>
<evidence type="ECO:0000256" key="2">
    <source>
        <dbReference type="ARBA" id="ARBA00022737"/>
    </source>
</evidence>
<dbReference type="SMART" id="SM00184">
    <property type="entry name" value="RING"/>
    <property type="match status" value="1"/>
</dbReference>
<dbReference type="KEGG" id="aten:116306900"/>
<evidence type="ECO:0000256" key="7">
    <source>
        <dbReference type="SAM" id="Coils"/>
    </source>
</evidence>
<dbReference type="SUPFAM" id="SSF57850">
    <property type="entry name" value="RING/U-box"/>
    <property type="match status" value="1"/>
</dbReference>
<dbReference type="PROSITE" id="PS51125">
    <property type="entry name" value="NHL"/>
    <property type="match status" value="4"/>
</dbReference>
<feature type="repeat" description="NHL" evidence="6">
    <location>
        <begin position="326"/>
        <end position="369"/>
    </location>
</feature>
<evidence type="ECO:0000256" key="3">
    <source>
        <dbReference type="ARBA" id="ARBA00022771"/>
    </source>
</evidence>
<evidence type="ECO:0000256" key="6">
    <source>
        <dbReference type="PROSITE-ProRule" id="PRU00504"/>
    </source>
</evidence>
<dbReference type="GO" id="GO:0061630">
    <property type="term" value="F:ubiquitin protein ligase activity"/>
    <property type="evidence" value="ECO:0007669"/>
    <property type="project" value="TreeGrafter"/>
</dbReference>
<feature type="repeat" description="NHL" evidence="6">
    <location>
        <begin position="279"/>
        <end position="322"/>
    </location>
</feature>
<keyword evidence="4" id="KW-0862">Zinc</keyword>
<dbReference type="RefSeq" id="XP_031572891.1">
    <property type="nucleotide sequence ID" value="XM_031717031.1"/>
</dbReference>
<feature type="repeat" description="NHL" evidence="6">
    <location>
        <begin position="464"/>
        <end position="508"/>
    </location>
</feature>
<dbReference type="PROSITE" id="PS00518">
    <property type="entry name" value="ZF_RING_1"/>
    <property type="match status" value="1"/>
</dbReference>
<dbReference type="InterPro" id="IPR001258">
    <property type="entry name" value="NHL_repeat"/>
</dbReference>
<evidence type="ECO:0000313" key="9">
    <source>
        <dbReference type="Proteomes" id="UP000515163"/>
    </source>
</evidence>
<dbReference type="SUPFAM" id="SSF101898">
    <property type="entry name" value="NHL repeat"/>
    <property type="match status" value="1"/>
</dbReference>
<dbReference type="PANTHER" id="PTHR24104:SF48">
    <property type="entry name" value="PROTEIN WECH"/>
    <property type="match status" value="1"/>
</dbReference>
<dbReference type="OrthoDB" id="342730at2759"/>
<dbReference type="Gene3D" id="3.30.40.10">
    <property type="entry name" value="Zinc/RING finger domain, C3HC4 (zinc finger)"/>
    <property type="match status" value="1"/>
</dbReference>
<dbReference type="Gene3D" id="2.120.10.30">
    <property type="entry name" value="TolB, C-terminal domain"/>
    <property type="match status" value="2"/>
</dbReference>
<protein>
    <submittedName>
        <fullName evidence="10">Tripartite motif-containing protein 2-like</fullName>
    </submittedName>
</protein>
<proteinExistence type="predicted"/>
<dbReference type="InterPro" id="IPR011042">
    <property type="entry name" value="6-blade_b-propeller_TolB-like"/>
</dbReference>
<evidence type="ECO:0000256" key="5">
    <source>
        <dbReference type="PROSITE-ProRule" id="PRU00175"/>
    </source>
</evidence>
<dbReference type="InterPro" id="IPR001841">
    <property type="entry name" value="Znf_RING"/>
</dbReference>
<evidence type="ECO:0000259" key="8">
    <source>
        <dbReference type="PROSITE" id="PS50089"/>
    </source>
</evidence>
<keyword evidence="3 5" id="KW-0863">Zinc-finger</keyword>
<organism evidence="9 10">
    <name type="scientific">Actinia tenebrosa</name>
    <name type="common">Australian red waratah sea anemone</name>
    <dbReference type="NCBI Taxonomy" id="6105"/>
    <lineage>
        <taxon>Eukaryota</taxon>
        <taxon>Metazoa</taxon>
        <taxon>Cnidaria</taxon>
        <taxon>Anthozoa</taxon>
        <taxon>Hexacorallia</taxon>
        <taxon>Actiniaria</taxon>
        <taxon>Actiniidae</taxon>
        <taxon>Actinia</taxon>
    </lineage>
</organism>
<dbReference type="GO" id="GO:0043161">
    <property type="term" value="P:proteasome-mediated ubiquitin-dependent protein catabolic process"/>
    <property type="evidence" value="ECO:0007669"/>
    <property type="project" value="TreeGrafter"/>
</dbReference>
<dbReference type="PROSITE" id="PS50089">
    <property type="entry name" value="ZF_RING_2"/>
    <property type="match status" value="1"/>
</dbReference>
<sequence length="548" mass="60914">MATASNHYSRVISEELLCPVCLEELKEPKFLACAHNICKECLEMVGRNGREVRCPVCRRSIDIPEGGVSCIPTNAVLVRLIEATPGRKERLEIQLSLERAKPVVRTMTIKISDLDKVLTDLTVNVDKVEKEIHDKADQLVEAIRKQETSLCSEVEEFYGRKQDMINKQKSTLFKLHSNALNSVNLAEAILKQNDAIEIGEITTALVQQLDEVSLLNLEEPADTSTYDERLVFSMNTEATCEKILENKKFGKVSKNFLKAQSRPSSTVSSIDWSQSGQVLHKLGHKGSKKGSFKGPAGVSTNEFEEIAVSDFFNNRIQVFDSRLKFQFEFGKKGIDNGQFQGPTGVVYTSYNNIIVFDSKNSRVQIFNRNGEFVSKFGQQGSGPGDFGQSGTLSVDKSGDIIVTDSDNNRVQVFSNNGVFKFQFGGRGTEGFDNPLDTIAIDNEYFTTDSGNYCIKVFNAEGQYVRQFGRQGAGAGAFQCPRGLAVDYINELILVCDSENHSVHILKPDGSCLGKFPTKKIPVALAIFQKYYLLVCSYHSNRVQLISYA</sequence>
<feature type="repeat" description="NHL" evidence="6">
    <location>
        <begin position="373"/>
        <end position="416"/>
    </location>
</feature>
<dbReference type="InterPro" id="IPR050952">
    <property type="entry name" value="TRIM-NHL_E3_ligases"/>
</dbReference>
<dbReference type="Pfam" id="PF17170">
    <property type="entry name" value="DUF5128"/>
    <property type="match status" value="2"/>
</dbReference>
<keyword evidence="9" id="KW-1185">Reference proteome</keyword>
<feature type="coiled-coil region" evidence="7">
    <location>
        <begin position="111"/>
        <end position="145"/>
    </location>
</feature>
<name>A0A6P8IZE9_ACTTE</name>
<keyword evidence="2" id="KW-0677">Repeat</keyword>
<accession>A0A6P8IZE9</accession>
<gene>
    <name evidence="10" type="primary">LOC116306900</name>
</gene>
<dbReference type="InParanoid" id="A0A6P8IZE9"/>
<keyword evidence="7" id="KW-0175">Coiled coil</keyword>
<dbReference type="InterPro" id="IPR027370">
    <property type="entry name" value="Znf-RING_euk"/>
</dbReference>
<evidence type="ECO:0000256" key="1">
    <source>
        <dbReference type="ARBA" id="ARBA00022723"/>
    </source>
</evidence>
<dbReference type="AlphaFoldDB" id="A0A6P8IZE9"/>
<dbReference type="GeneID" id="116306900"/>
<evidence type="ECO:0000256" key="4">
    <source>
        <dbReference type="ARBA" id="ARBA00022833"/>
    </source>
</evidence>
<dbReference type="Pfam" id="PF13445">
    <property type="entry name" value="zf-RING_UBOX"/>
    <property type="match status" value="1"/>
</dbReference>
<feature type="domain" description="RING-type" evidence="8">
    <location>
        <begin position="18"/>
        <end position="58"/>
    </location>
</feature>
<evidence type="ECO:0000313" key="10">
    <source>
        <dbReference type="RefSeq" id="XP_031572891.1"/>
    </source>
</evidence>
<reference evidence="10" key="1">
    <citation type="submission" date="2025-08" db="UniProtKB">
        <authorList>
            <consortium name="RefSeq"/>
        </authorList>
    </citation>
    <scope>IDENTIFICATION</scope>
    <source>
        <tissue evidence="10">Tentacle</tissue>
    </source>
</reference>